<dbReference type="Proteomes" id="UP001168821">
    <property type="component" value="Unassembled WGS sequence"/>
</dbReference>
<organism evidence="1 2">
    <name type="scientific">Zophobas morio</name>
    <dbReference type="NCBI Taxonomy" id="2755281"/>
    <lineage>
        <taxon>Eukaryota</taxon>
        <taxon>Metazoa</taxon>
        <taxon>Ecdysozoa</taxon>
        <taxon>Arthropoda</taxon>
        <taxon>Hexapoda</taxon>
        <taxon>Insecta</taxon>
        <taxon>Pterygota</taxon>
        <taxon>Neoptera</taxon>
        <taxon>Endopterygota</taxon>
        <taxon>Coleoptera</taxon>
        <taxon>Polyphaga</taxon>
        <taxon>Cucujiformia</taxon>
        <taxon>Tenebrionidae</taxon>
        <taxon>Zophobas</taxon>
    </lineage>
</organism>
<keyword evidence="2" id="KW-1185">Reference proteome</keyword>
<evidence type="ECO:0000313" key="1">
    <source>
        <dbReference type="EMBL" id="KAJ3646658.1"/>
    </source>
</evidence>
<reference evidence="1" key="1">
    <citation type="journal article" date="2023" name="G3 (Bethesda)">
        <title>Whole genome assemblies of Zophobas morio and Tenebrio molitor.</title>
        <authorList>
            <person name="Kaur S."/>
            <person name="Stinson S.A."/>
            <person name="diCenzo G.C."/>
        </authorList>
    </citation>
    <scope>NUCLEOTIDE SEQUENCE</scope>
    <source>
        <strain evidence="1">QUZm001</strain>
    </source>
</reference>
<gene>
    <name evidence="1" type="ORF">Zmor_024234</name>
</gene>
<sequence length="226" mass="25624">MPIFNSKNFDFYHLYPIPQKNLTIIPPNPFLILGSHRHQYEDQECHLTEDIHICVDKLILNQENDCVISCIQNTNVQNCRATSVHFSNPIVTQISDNYALIIPSTKALRIKKTCEHPGYLLIDKPSLIKIPQHCDISGDSFRFSNKDDLIIGQPFLLHEIPLGGANEPPIHSGNIHLDNIHLDEISKIQAEASHLHPTPPVHYQAHMTSTLLSVESGKYAAKFWEI</sequence>
<name>A0AA38M7X2_9CUCU</name>
<accession>A0AA38M7X2</accession>
<dbReference type="AlphaFoldDB" id="A0AA38M7X2"/>
<dbReference type="EMBL" id="JALNTZ010000007">
    <property type="protein sequence ID" value="KAJ3646658.1"/>
    <property type="molecule type" value="Genomic_DNA"/>
</dbReference>
<comment type="caution">
    <text evidence="1">The sequence shown here is derived from an EMBL/GenBank/DDBJ whole genome shotgun (WGS) entry which is preliminary data.</text>
</comment>
<protein>
    <submittedName>
        <fullName evidence="1">Uncharacterized protein</fullName>
    </submittedName>
</protein>
<evidence type="ECO:0000313" key="2">
    <source>
        <dbReference type="Proteomes" id="UP001168821"/>
    </source>
</evidence>
<proteinExistence type="predicted"/>